<dbReference type="InterPro" id="IPR011701">
    <property type="entry name" value="MFS"/>
</dbReference>
<evidence type="ECO:0000256" key="6">
    <source>
        <dbReference type="SAM" id="Phobius"/>
    </source>
</evidence>
<organism evidence="8 9">
    <name type="scientific">Devosia nanyangense</name>
    <dbReference type="NCBI Taxonomy" id="1228055"/>
    <lineage>
        <taxon>Bacteria</taxon>
        <taxon>Pseudomonadati</taxon>
        <taxon>Pseudomonadota</taxon>
        <taxon>Alphaproteobacteria</taxon>
        <taxon>Hyphomicrobiales</taxon>
        <taxon>Devosiaceae</taxon>
        <taxon>Devosia</taxon>
    </lineage>
</organism>
<dbReference type="EMBL" id="JACRAF010000030">
    <property type="protein sequence ID" value="MBI4922304.1"/>
    <property type="molecule type" value="Genomic_DNA"/>
</dbReference>
<protein>
    <submittedName>
        <fullName evidence="8">MFS transporter</fullName>
    </submittedName>
</protein>
<proteinExistence type="predicted"/>
<evidence type="ECO:0000259" key="7">
    <source>
        <dbReference type="PROSITE" id="PS50850"/>
    </source>
</evidence>
<dbReference type="GO" id="GO:0022857">
    <property type="term" value="F:transmembrane transporter activity"/>
    <property type="evidence" value="ECO:0007669"/>
    <property type="project" value="InterPro"/>
</dbReference>
<name>A0A933L128_9HYPH</name>
<feature type="transmembrane region" description="Helical" evidence="6">
    <location>
        <begin position="65"/>
        <end position="87"/>
    </location>
</feature>
<feature type="transmembrane region" description="Helical" evidence="6">
    <location>
        <begin position="381"/>
        <end position="401"/>
    </location>
</feature>
<sequence>MSNESVLAGAGLAEGAGPAAGRVARRLALFALALGTFSIGTTEFASMGIIQLFSASLGVDIPTATHAITAYAIGVVIGAPSLTLFAARLNRRTLLLLLIGIFILGNLLSAVADGLGMFVVARLITGLPQGAYFGAGAVVASHVVGPGHAGRAFAIVMAGLTVATVVGSPIATFLGQTVGWRATYLCIGGLGVASLLSLWFLVPRSSELDGASIAHELSGLRNGRVWLTMTVAALGISSIFAVYAFIGPFVTDLVLLPREAIPLALALFGIGMTVGNLYGGRLADAHPNRGIVAGYGCALVVLIALGIWGASTWILFPALFGVGATMMAAIPAIQVRLTSLAPESRTLMGAMNLASLNVANALGAWAGGLTIGAGLGLLSAVWAGFALTVAGLLLFLTIIVGRRRELTVRPG</sequence>
<dbReference type="Gene3D" id="1.20.1250.20">
    <property type="entry name" value="MFS general substrate transporter like domains"/>
    <property type="match status" value="2"/>
</dbReference>
<comment type="caution">
    <text evidence="8">The sequence shown here is derived from an EMBL/GenBank/DDBJ whole genome shotgun (WGS) entry which is preliminary data.</text>
</comment>
<evidence type="ECO:0000256" key="5">
    <source>
        <dbReference type="ARBA" id="ARBA00023136"/>
    </source>
</evidence>
<evidence type="ECO:0000256" key="2">
    <source>
        <dbReference type="ARBA" id="ARBA00022475"/>
    </source>
</evidence>
<feature type="domain" description="Major facilitator superfamily (MFS) profile" evidence="7">
    <location>
        <begin position="28"/>
        <end position="403"/>
    </location>
</feature>
<dbReference type="SUPFAM" id="SSF103473">
    <property type="entry name" value="MFS general substrate transporter"/>
    <property type="match status" value="1"/>
</dbReference>
<feature type="transmembrane region" description="Helical" evidence="6">
    <location>
        <begin position="152"/>
        <end position="176"/>
    </location>
</feature>
<dbReference type="CDD" id="cd17324">
    <property type="entry name" value="MFS_NepI_like"/>
    <property type="match status" value="1"/>
</dbReference>
<dbReference type="PROSITE" id="PS50850">
    <property type="entry name" value="MFS"/>
    <property type="match status" value="1"/>
</dbReference>
<dbReference type="InterPro" id="IPR050189">
    <property type="entry name" value="MFS_Efflux_Transporters"/>
</dbReference>
<evidence type="ECO:0000256" key="1">
    <source>
        <dbReference type="ARBA" id="ARBA00004651"/>
    </source>
</evidence>
<keyword evidence="5 6" id="KW-0472">Membrane</keyword>
<feature type="transmembrane region" description="Helical" evidence="6">
    <location>
        <begin position="182"/>
        <end position="202"/>
    </location>
</feature>
<dbReference type="AlphaFoldDB" id="A0A933L128"/>
<evidence type="ECO:0000256" key="3">
    <source>
        <dbReference type="ARBA" id="ARBA00022692"/>
    </source>
</evidence>
<dbReference type="Pfam" id="PF07690">
    <property type="entry name" value="MFS_1"/>
    <property type="match status" value="1"/>
</dbReference>
<dbReference type="InterPro" id="IPR020846">
    <property type="entry name" value="MFS_dom"/>
</dbReference>
<comment type="subcellular location">
    <subcellularLocation>
        <location evidence="1">Cell membrane</location>
        <topology evidence="1">Multi-pass membrane protein</topology>
    </subcellularLocation>
</comment>
<accession>A0A933L128</accession>
<keyword evidence="4 6" id="KW-1133">Transmembrane helix</keyword>
<dbReference type="PANTHER" id="PTHR43124">
    <property type="entry name" value="PURINE EFFLUX PUMP PBUE"/>
    <property type="match status" value="1"/>
</dbReference>
<feature type="transmembrane region" description="Helical" evidence="6">
    <location>
        <begin position="354"/>
        <end position="375"/>
    </location>
</feature>
<feature type="transmembrane region" description="Helical" evidence="6">
    <location>
        <begin position="290"/>
        <end position="308"/>
    </location>
</feature>
<keyword evidence="3 6" id="KW-0812">Transmembrane</keyword>
<feature type="transmembrane region" description="Helical" evidence="6">
    <location>
        <begin position="223"/>
        <end position="246"/>
    </location>
</feature>
<evidence type="ECO:0000313" key="8">
    <source>
        <dbReference type="EMBL" id="MBI4922304.1"/>
    </source>
</evidence>
<feature type="transmembrane region" description="Helical" evidence="6">
    <location>
        <begin position="118"/>
        <end position="140"/>
    </location>
</feature>
<feature type="transmembrane region" description="Helical" evidence="6">
    <location>
        <begin position="94"/>
        <end position="112"/>
    </location>
</feature>
<dbReference type="Proteomes" id="UP000782610">
    <property type="component" value="Unassembled WGS sequence"/>
</dbReference>
<feature type="transmembrane region" description="Helical" evidence="6">
    <location>
        <begin position="314"/>
        <end position="333"/>
    </location>
</feature>
<dbReference type="GO" id="GO:0005886">
    <property type="term" value="C:plasma membrane"/>
    <property type="evidence" value="ECO:0007669"/>
    <property type="project" value="UniProtKB-SubCell"/>
</dbReference>
<feature type="transmembrane region" description="Helical" evidence="6">
    <location>
        <begin position="261"/>
        <end position="278"/>
    </location>
</feature>
<evidence type="ECO:0000313" key="9">
    <source>
        <dbReference type="Proteomes" id="UP000782610"/>
    </source>
</evidence>
<reference evidence="8" key="1">
    <citation type="submission" date="2020-07" db="EMBL/GenBank/DDBJ databases">
        <title>Huge and variable diversity of episymbiotic CPR bacteria and DPANN archaea in groundwater ecosystems.</title>
        <authorList>
            <person name="He C.Y."/>
            <person name="Keren R."/>
            <person name="Whittaker M."/>
            <person name="Farag I.F."/>
            <person name="Doudna J."/>
            <person name="Cate J.H.D."/>
            <person name="Banfield J.F."/>
        </authorList>
    </citation>
    <scope>NUCLEOTIDE SEQUENCE</scope>
    <source>
        <strain evidence="8">NC_groundwater_1586_Pr3_B-0.1um_66_15</strain>
    </source>
</reference>
<dbReference type="InterPro" id="IPR036259">
    <property type="entry name" value="MFS_trans_sf"/>
</dbReference>
<feature type="transmembrane region" description="Helical" evidence="6">
    <location>
        <begin position="27"/>
        <end position="53"/>
    </location>
</feature>
<keyword evidence="2" id="KW-1003">Cell membrane</keyword>
<gene>
    <name evidence="8" type="ORF">HY834_11185</name>
</gene>
<dbReference type="PANTHER" id="PTHR43124:SF3">
    <property type="entry name" value="CHLORAMPHENICOL EFFLUX PUMP RV0191"/>
    <property type="match status" value="1"/>
</dbReference>
<evidence type="ECO:0000256" key="4">
    <source>
        <dbReference type="ARBA" id="ARBA00022989"/>
    </source>
</evidence>